<keyword evidence="4" id="KW-1185">Reference proteome</keyword>
<keyword evidence="2" id="KW-0812">Transmembrane</keyword>
<evidence type="ECO:0008006" key="5">
    <source>
        <dbReference type="Google" id="ProtNLM"/>
    </source>
</evidence>
<dbReference type="Proteomes" id="UP000245845">
    <property type="component" value="Unassembled WGS sequence"/>
</dbReference>
<feature type="region of interest" description="Disordered" evidence="1">
    <location>
        <begin position="238"/>
        <end position="267"/>
    </location>
</feature>
<dbReference type="OrthoDB" id="2067928at2"/>
<evidence type="ECO:0000313" key="4">
    <source>
        <dbReference type="Proteomes" id="UP000245845"/>
    </source>
</evidence>
<sequence>MIMNMDYILGQVQGYLDTGMAVLTDKGRGLGQADLITLIVVAATGLLFCFFGLKMVRFWAAVLGLAVGFSGGAYLASYFGLDGYIPLIIGAAAGLILAGLCAGFFLAGAFFVMWILGTAGSACILQPKDWQFMLVCAAIGLVIGLITLKFAGPVTMLVTGICGGFAAGQAIYILLPLKNRIINIAVIAVLAILGIIVQFLLESKKRKKQHLKKAEEIRNTQSVANEVDKARAMVDNLDQEAPVMEAGPDDIGEEPEDEDEAYSGMDFDDIDEDIDEEFLEDDEEFEDDDDIQIFSLDDDEK</sequence>
<organism evidence="3 4">
    <name type="scientific">Faecalicatena orotica</name>
    <dbReference type="NCBI Taxonomy" id="1544"/>
    <lineage>
        <taxon>Bacteria</taxon>
        <taxon>Bacillati</taxon>
        <taxon>Bacillota</taxon>
        <taxon>Clostridia</taxon>
        <taxon>Lachnospirales</taxon>
        <taxon>Lachnospiraceae</taxon>
        <taxon>Faecalicatena</taxon>
    </lineage>
</organism>
<reference evidence="3 4" key="1">
    <citation type="submission" date="2018-05" db="EMBL/GenBank/DDBJ databases">
        <title>The Hungate 1000. A catalogue of reference genomes from the rumen microbiome.</title>
        <authorList>
            <person name="Kelly W."/>
        </authorList>
    </citation>
    <scope>NUCLEOTIDE SEQUENCE [LARGE SCALE GENOMIC DNA]</scope>
    <source>
        <strain evidence="3 4">NLAE-zl-C242</strain>
    </source>
</reference>
<gene>
    <name evidence="3" type="ORF">A8806_10953</name>
</gene>
<dbReference type="AlphaFoldDB" id="A0A2Y9BGE5"/>
<feature type="compositionally biased region" description="Acidic residues" evidence="1">
    <location>
        <begin position="247"/>
        <end position="267"/>
    </location>
</feature>
<keyword evidence="2" id="KW-0472">Membrane</keyword>
<protein>
    <recommendedName>
        <fullName evidence="5">DUF4203 domain-containing protein</fullName>
    </recommendedName>
</protein>
<feature type="transmembrane region" description="Helical" evidence="2">
    <location>
        <begin position="181"/>
        <end position="201"/>
    </location>
</feature>
<proteinExistence type="predicted"/>
<feature type="transmembrane region" description="Helical" evidence="2">
    <location>
        <begin position="59"/>
        <end position="81"/>
    </location>
</feature>
<feature type="region of interest" description="Disordered" evidence="1">
    <location>
        <begin position="279"/>
        <end position="301"/>
    </location>
</feature>
<evidence type="ECO:0000313" key="3">
    <source>
        <dbReference type="EMBL" id="PWJ28175.1"/>
    </source>
</evidence>
<evidence type="ECO:0000256" key="2">
    <source>
        <dbReference type="SAM" id="Phobius"/>
    </source>
</evidence>
<keyword evidence="2" id="KW-1133">Transmembrane helix</keyword>
<feature type="transmembrane region" description="Helical" evidence="2">
    <location>
        <begin position="130"/>
        <end position="148"/>
    </location>
</feature>
<feature type="transmembrane region" description="Helical" evidence="2">
    <location>
        <begin position="155"/>
        <end position="175"/>
    </location>
</feature>
<comment type="caution">
    <text evidence="3">The sequence shown here is derived from an EMBL/GenBank/DDBJ whole genome shotgun (WGS) entry which is preliminary data.</text>
</comment>
<feature type="transmembrane region" description="Helical" evidence="2">
    <location>
        <begin position="35"/>
        <end position="53"/>
    </location>
</feature>
<evidence type="ECO:0000256" key="1">
    <source>
        <dbReference type="SAM" id="MobiDB-lite"/>
    </source>
</evidence>
<accession>A0A2Y9BGE5</accession>
<dbReference type="EMBL" id="QGDL01000009">
    <property type="protein sequence ID" value="PWJ28175.1"/>
    <property type="molecule type" value="Genomic_DNA"/>
</dbReference>
<name>A0A2Y9BGE5_9FIRM</name>
<dbReference type="RefSeq" id="WP_109731990.1">
    <property type="nucleotide sequence ID" value="NZ_BAAACK010000009.1"/>
</dbReference>
<feature type="transmembrane region" description="Helical" evidence="2">
    <location>
        <begin position="88"/>
        <end position="115"/>
    </location>
</feature>